<evidence type="ECO:0000256" key="1">
    <source>
        <dbReference type="SAM" id="MobiDB-lite"/>
    </source>
</evidence>
<feature type="compositionally biased region" description="Basic and acidic residues" evidence="1">
    <location>
        <begin position="10"/>
        <end position="76"/>
    </location>
</feature>
<proteinExistence type="predicted"/>
<sequence>MRVASEMSTTEDKSEDKKEIEDEEREKMLNEENKKGDDKQHQETMEEKIQAVKKVGEGEVEKMKKALEESEKEQGKKKIPIGGIKIPGFLRSKSREKSKHTNSTVLGELKPPQSPSNNPTFCSDNMNTSGGASGSCVTAGGHAETGLV</sequence>
<accession>A0A7R8VGU6</accession>
<reference evidence="2" key="1">
    <citation type="submission" date="2020-11" db="EMBL/GenBank/DDBJ databases">
        <authorList>
            <person name="Tran Van P."/>
        </authorList>
    </citation>
    <scope>NUCLEOTIDE SEQUENCE</scope>
</reference>
<dbReference type="AlphaFoldDB" id="A0A7R8VGU6"/>
<evidence type="ECO:0000313" key="2">
    <source>
        <dbReference type="EMBL" id="CAD7198262.1"/>
    </source>
</evidence>
<name>A0A7R8VGU6_TIMDO</name>
<organism evidence="2">
    <name type="scientific">Timema douglasi</name>
    <name type="common">Walking stick</name>
    <dbReference type="NCBI Taxonomy" id="61478"/>
    <lineage>
        <taxon>Eukaryota</taxon>
        <taxon>Metazoa</taxon>
        <taxon>Ecdysozoa</taxon>
        <taxon>Arthropoda</taxon>
        <taxon>Hexapoda</taxon>
        <taxon>Insecta</taxon>
        <taxon>Pterygota</taxon>
        <taxon>Neoptera</taxon>
        <taxon>Polyneoptera</taxon>
        <taxon>Phasmatodea</taxon>
        <taxon>Timematodea</taxon>
        <taxon>Timematoidea</taxon>
        <taxon>Timematidae</taxon>
        <taxon>Timema</taxon>
    </lineage>
</organism>
<protein>
    <submittedName>
        <fullName evidence="2">Uncharacterized protein</fullName>
    </submittedName>
</protein>
<feature type="region of interest" description="Disordered" evidence="1">
    <location>
        <begin position="1"/>
        <end position="148"/>
    </location>
</feature>
<dbReference type="EMBL" id="OA566086">
    <property type="protein sequence ID" value="CAD7198262.1"/>
    <property type="molecule type" value="Genomic_DNA"/>
</dbReference>
<gene>
    <name evidence="2" type="ORF">TDIB3V08_LOCUS4545</name>
</gene>
<feature type="compositionally biased region" description="Polar residues" evidence="1">
    <location>
        <begin position="115"/>
        <end position="130"/>
    </location>
</feature>